<comment type="caution">
    <text evidence="2">The sequence shown here is derived from an EMBL/GenBank/DDBJ whole genome shotgun (WGS) entry which is preliminary data.</text>
</comment>
<feature type="domain" description="Aminotransferase-like plant mobile" evidence="1">
    <location>
        <begin position="65"/>
        <end position="110"/>
    </location>
</feature>
<evidence type="ECO:0000259" key="1">
    <source>
        <dbReference type="Pfam" id="PF10536"/>
    </source>
</evidence>
<name>A0A438IVM7_VITVI</name>
<sequence length="207" mass="23637">MEYRGHSSDPDPLDTSILVLQDRHRSHLVDFGQLASVLTCRHIYLGFMREWEMDPHLRPYIIQSGFYGVYRIGHITLDWGLITSLVERWRPETHTFHLPVGEMTITLQDFSHPPVDLDDVTLKQYAQAFILGLIVMVLGETPPRSTRFWSTTSPPAAQHLEHDAVDDLPAEHLEFYEALHGKLSCPSSDDISSRPGDLEDDVTSYLI</sequence>
<dbReference type="AlphaFoldDB" id="A0A438IVM7"/>
<dbReference type="Pfam" id="PF10536">
    <property type="entry name" value="PMD"/>
    <property type="match status" value="1"/>
</dbReference>
<gene>
    <name evidence="2" type="primary">MAIL3_98</name>
    <name evidence="2" type="ORF">CK203_036970</name>
</gene>
<dbReference type="InterPro" id="IPR044824">
    <property type="entry name" value="MAIN-like"/>
</dbReference>
<proteinExistence type="predicted"/>
<dbReference type="Proteomes" id="UP000288805">
    <property type="component" value="Unassembled WGS sequence"/>
</dbReference>
<dbReference type="InterPro" id="IPR019557">
    <property type="entry name" value="AminoTfrase-like_pln_mobile"/>
</dbReference>
<accession>A0A438IVM7</accession>
<dbReference type="EMBL" id="QGNW01000081">
    <property type="protein sequence ID" value="RVX00515.1"/>
    <property type="molecule type" value="Genomic_DNA"/>
</dbReference>
<dbReference type="PANTHER" id="PTHR46033:SF8">
    <property type="entry name" value="PROTEIN MAINTENANCE OF MERISTEMS-LIKE"/>
    <property type="match status" value="1"/>
</dbReference>
<evidence type="ECO:0000313" key="2">
    <source>
        <dbReference type="EMBL" id="RVX00515.1"/>
    </source>
</evidence>
<dbReference type="GO" id="GO:0010073">
    <property type="term" value="P:meristem maintenance"/>
    <property type="evidence" value="ECO:0007669"/>
    <property type="project" value="InterPro"/>
</dbReference>
<evidence type="ECO:0000313" key="3">
    <source>
        <dbReference type="Proteomes" id="UP000288805"/>
    </source>
</evidence>
<dbReference type="PANTHER" id="PTHR46033">
    <property type="entry name" value="PROTEIN MAIN-LIKE 2"/>
    <property type="match status" value="1"/>
</dbReference>
<protein>
    <submittedName>
        <fullName evidence="2">Serine/threonine-protein phosphatase 7 long form-like</fullName>
    </submittedName>
</protein>
<reference evidence="2 3" key="1">
    <citation type="journal article" date="2018" name="PLoS Genet.">
        <title>Population sequencing reveals clonal diversity and ancestral inbreeding in the grapevine cultivar Chardonnay.</title>
        <authorList>
            <person name="Roach M.J."/>
            <person name="Johnson D.L."/>
            <person name="Bohlmann J."/>
            <person name="van Vuuren H.J."/>
            <person name="Jones S.J."/>
            <person name="Pretorius I.S."/>
            <person name="Schmidt S.A."/>
            <person name="Borneman A.R."/>
        </authorList>
    </citation>
    <scope>NUCLEOTIDE SEQUENCE [LARGE SCALE GENOMIC DNA]</scope>
    <source>
        <strain evidence="3">cv. Chardonnay</strain>
        <tissue evidence="2">Leaf</tissue>
    </source>
</reference>
<organism evidence="2 3">
    <name type="scientific">Vitis vinifera</name>
    <name type="common">Grape</name>
    <dbReference type="NCBI Taxonomy" id="29760"/>
    <lineage>
        <taxon>Eukaryota</taxon>
        <taxon>Viridiplantae</taxon>
        <taxon>Streptophyta</taxon>
        <taxon>Embryophyta</taxon>
        <taxon>Tracheophyta</taxon>
        <taxon>Spermatophyta</taxon>
        <taxon>Magnoliopsida</taxon>
        <taxon>eudicotyledons</taxon>
        <taxon>Gunneridae</taxon>
        <taxon>Pentapetalae</taxon>
        <taxon>rosids</taxon>
        <taxon>Vitales</taxon>
        <taxon>Vitaceae</taxon>
        <taxon>Viteae</taxon>
        <taxon>Vitis</taxon>
    </lineage>
</organism>